<evidence type="ECO:0000313" key="2">
    <source>
        <dbReference type="Proteomes" id="UP001060215"/>
    </source>
</evidence>
<dbReference type="Proteomes" id="UP001060215">
    <property type="component" value="Chromosome 3"/>
</dbReference>
<protein>
    <submittedName>
        <fullName evidence="1">TMV resistance protein N</fullName>
    </submittedName>
</protein>
<evidence type="ECO:0000313" key="1">
    <source>
        <dbReference type="EMBL" id="KAI8025476.1"/>
    </source>
</evidence>
<dbReference type="EMBL" id="CM045760">
    <property type="protein sequence ID" value="KAI8025476.1"/>
    <property type="molecule type" value="Genomic_DNA"/>
</dbReference>
<name>A0ACC0INP8_9ERIC</name>
<organism evidence="1 2">
    <name type="scientific">Camellia lanceoleosa</name>
    <dbReference type="NCBI Taxonomy" id="1840588"/>
    <lineage>
        <taxon>Eukaryota</taxon>
        <taxon>Viridiplantae</taxon>
        <taxon>Streptophyta</taxon>
        <taxon>Embryophyta</taxon>
        <taxon>Tracheophyta</taxon>
        <taxon>Spermatophyta</taxon>
        <taxon>Magnoliopsida</taxon>
        <taxon>eudicotyledons</taxon>
        <taxon>Gunneridae</taxon>
        <taxon>Pentapetalae</taxon>
        <taxon>asterids</taxon>
        <taxon>Ericales</taxon>
        <taxon>Theaceae</taxon>
        <taxon>Camellia</taxon>
    </lineage>
</organism>
<proteinExistence type="predicted"/>
<accession>A0ACC0INP8</accession>
<keyword evidence="2" id="KW-1185">Reference proteome</keyword>
<sequence>MAASSSMSRCTYQVFLSFRGKDTRKTFTDHLYTALVQVGIHTFRDDEEIEKGENIELELKKAIEQSRISVIVLSKDYASSSWCLDELVKVLDRRKKFGHVIVPIFYGIEPSQVRNQIGSLAEAFARQEDRLKVERWTQALTEVADLGGMVLQNHDDGFESKFIQKIVKEIRNKLNRTILSVAPYPIGIDSRVKNINLWLQDGSTDVGIFVIYGMGGIGKTTIAKAVYNLNFDKFESCSFLSNIRETSEQPNGLIRLQKKLLSDILKGKKEKIYNVDKGITRIKDAVCSKRVLIILDDVDELRQLNAVLVMRDWFYSGSKIIITTRNERLLKAHEVGEFYKVKELDDNESLQLFSWHAFGQDHPLETYVEHSKRVIEHCGGLPLALQVLGCSLSRKDVYVWESALQKLKTIPDNQILKKLRISYDSLDDDHDKDLFLDIACFFIGKDRNYMLTILKGCDFYTGVGIQNLINKCLITIDNRNKLMMHQLLRDMGREVIRQESPEEPGERSRLWDHKDSFNVLNEKTGTGTVEGLVLNMHMLKHDNSSKTTLSINNRKRHHVQEYSDNTMLSVQGNSLKRRCLGFLSWLPTNTGLFPVTSEIDLKTNAFVEMQNLRLLLLSYVQLTGSYKEFPKKLKWLCWRGFPLKSIPINFPLECIVALEMRNSSLEQVWKGTKSLELLKILDLSHSHCLTKTPDFSGFPSLERLILKGCIRLVGVHESIGDLEGLVFLNLRGCKNLRELPVRICMLKSLEELILLDCSKLDKLPEELWRMESLKVLNADGIAINQLSCTTRRVNLWVSFFWSCVSKPRISELSLASLPRFLVILSLMDCNLSDDALPRDLSNLHSLQKLYLGGNTFHSLPESVKFLTTLQSLHLDLCRSLRSLPELPSSLRRLNAENCASLERITNLPNWLRSLNLDLCDCTELVEIQGMFRLEPITKVDAKMINNLGLVNLDTMGNIELDLYNNLTQSGKKGPIQGFYEFGIFSTLLSASEVPSWFSNKIKGSSISFTVPSLDLKIGGLNFCIVYTLPDYDGGWAFDENYLGISNETKGLNWTYAPMFFGMPKVNKHMIWLSHWKFGNQLESGDQVNVSFDMNAYFQVKECGVHLVYDQVEKVITESSVEEVVQIRTYPCYQNVIDGDLSAYQTSGGLFLLCHYDCMMRRRCSIDGWDIDEYETTDEEVEEDDDEE</sequence>
<reference evidence="1 2" key="1">
    <citation type="journal article" date="2022" name="Plant J.">
        <title>Chromosome-level genome of Camellia lanceoleosa provides a valuable resource for understanding genome evolution and self-incompatibility.</title>
        <authorList>
            <person name="Gong W."/>
            <person name="Xiao S."/>
            <person name="Wang L."/>
            <person name="Liao Z."/>
            <person name="Chang Y."/>
            <person name="Mo W."/>
            <person name="Hu G."/>
            <person name="Li W."/>
            <person name="Zhao G."/>
            <person name="Zhu H."/>
            <person name="Hu X."/>
            <person name="Ji K."/>
            <person name="Xiang X."/>
            <person name="Song Q."/>
            <person name="Yuan D."/>
            <person name="Jin S."/>
            <person name="Zhang L."/>
        </authorList>
    </citation>
    <scope>NUCLEOTIDE SEQUENCE [LARGE SCALE GENOMIC DNA]</scope>
    <source>
        <strain evidence="1">SQ_2022a</strain>
    </source>
</reference>
<gene>
    <name evidence="1" type="ORF">LOK49_LG02G02556</name>
</gene>
<comment type="caution">
    <text evidence="1">The sequence shown here is derived from an EMBL/GenBank/DDBJ whole genome shotgun (WGS) entry which is preliminary data.</text>
</comment>